<dbReference type="RefSeq" id="WP_101184532.1">
    <property type="nucleotide sequence ID" value="NZ_CP031218.1"/>
</dbReference>
<dbReference type="InterPro" id="IPR046668">
    <property type="entry name" value="DUF6538"/>
</dbReference>
<dbReference type="InterPro" id="IPR011010">
    <property type="entry name" value="DNA_brk_join_enz"/>
</dbReference>
<dbReference type="AlphaFoldDB" id="A0A2N1J3Q1"/>
<keyword evidence="2" id="KW-0238">DNA-binding</keyword>
<dbReference type="InterPro" id="IPR013762">
    <property type="entry name" value="Integrase-like_cat_sf"/>
</dbReference>
<dbReference type="InterPro" id="IPR010998">
    <property type="entry name" value="Integrase_recombinase_N"/>
</dbReference>
<comment type="similarity">
    <text evidence="1">Belongs to the 'phage' integrase family.</text>
</comment>
<dbReference type="GO" id="GO:0006310">
    <property type="term" value="P:DNA recombination"/>
    <property type="evidence" value="ECO:0007669"/>
    <property type="project" value="UniProtKB-KW"/>
</dbReference>
<evidence type="ECO:0000313" key="5">
    <source>
        <dbReference type="EMBL" id="PKI81134.1"/>
    </source>
</evidence>
<comment type="caution">
    <text evidence="5">The sequence shown here is derived from an EMBL/GenBank/DDBJ whole genome shotgun (WGS) entry which is preliminary data.</text>
</comment>
<dbReference type="KEGG" id="ahs:AHALO_0683"/>
<evidence type="ECO:0000256" key="2">
    <source>
        <dbReference type="ARBA" id="ARBA00023125"/>
    </source>
</evidence>
<dbReference type="EMBL" id="NXIF01000023">
    <property type="protein sequence ID" value="PKI81134.1"/>
    <property type="molecule type" value="Genomic_DNA"/>
</dbReference>
<dbReference type="InterPro" id="IPR050090">
    <property type="entry name" value="Tyrosine_recombinase_XerCD"/>
</dbReference>
<evidence type="ECO:0000313" key="6">
    <source>
        <dbReference type="Proteomes" id="UP000233248"/>
    </source>
</evidence>
<dbReference type="PANTHER" id="PTHR30349:SF41">
    <property type="entry name" value="INTEGRASE_RECOMBINASE PROTEIN MJ0367-RELATED"/>
    <property type="match status" value="1"/>
</dbReference>
<dbReference type="OrthoDB" id="9784724at2"/>
<feature type="domain" description="Tyr recombinase" evidence="4">
    <location>
        <begin position="230"/>
        <end position="402"/>
    </location>
</feature>
<organism evidence="5 6">
    <name type="scientific">Malaciobacter halophilus</name>
    <dbReference type="NCBI Taxonomy" id="197482"/>
    <lineage>
        <taxon>Bacteria</taxon>
        <taxon>Pseudomonadati</taxon>
        <taxon>Campylobacterota</taxon>
        <taxon>Epsilonproteobacteria</taxon>
        <taxon>Campylobacterales</taxon>
        <taxon>Arcobacteraceae</taxon>
        <taxon>Malaciobacter</taxon>
    </lineage>
</organism>
<evidence type="ECO:0000259" key="4">
    <source>
        <dbReference type="PROSITE" id="PS51898"/>
    </source>
</evidence>
<dbReference type="PANTHER" id="PTHR30349">
    <property type="entry name" value="PHAGE INTEGRASE-RELATED"/>
    <property type="match status" value="1"/>
</dbReference>
<dbReference type="Pfam" id="PF20172">
    <property type="entry name" value="DUF6538"/>
    <property type="match status" value="1"/>
</dbReference>
<protein>
    <recommendedName>
        <fullName evidence="4">Tyr recombinase domain-containing protein</fullName>
    </recommendedName>
</protein>
<dbReference type="PROSITE" id="PS51898">
    <property type="entry name" value="TYR_RECOMBINASE"/>
    <property type="match status" value="1"/>
</dbReference>
<name>A0A2N1J3Q1_9BACT</name>
<keyword evidence="6" id="KW-1185">Reference proteome</keyword>
<accession>A0A2N1J3Q1</accession>
<dbReference type="Pfam" id="PF00589">
    <property type="entry name" value="Phage_integrase"/>
    <property type="match status" value="1"/>
</dbReference>
<keyword evidence="3" id="KW-0233">DNA recombination</keyword>
<dbReference type="GO" id="GO:0015074">
    <property type="term" value="P:DNA integration"/>
    <property type="evidence" value="ECO:0007669"/>
    <property type="project" value="InterPro"/>
</dbReference>
<gene>
    <name evidence="5" type="ORF">CP960_06125</name>
</gene>
<evidence type="ECO:0000256" key="1">
    <source>
        <dbReference type="ARBA" id="ARBA00008857"/>
    </source>
</evidence>
<dbReference type="GO" id="GO:0003677">
    <property type="term" value="F:DNA binding"/>
    <property type="evidence" value="ECO:0007669"/>
    <property type="project" value="UniProtKB-KW"/>
</dbReference>
<dbReference type="Gene3D" id="1.10.443.10">
    <property type="entry name" value="Intergrase catalytic core"/>
    <property type="match status" value="1"/>
</dbReference>
<dbReference type="InterPro" id="IPR002104">
    <property type="entry name" value="Integrase_catalytic"/>
</dbReference>
<dbReference type="Gene3D" id="1.10.150.130">
    <property type="match status" value="1"/>
</dbReference>
<proteinExistence type="inferred from homology"/>
<dbReference type="Proteomes" id="UP000233248">
    <property type="component" value="Unassembled WGS sequence"/>
</dbReference>
<dbReference type="SUPFAM" id="SSF56349">
    <property type="entry name" value="DNA breaking-rejoining enzymes"/>
    <property type="match status" value="1"/>
</dbReference>
<reference evidence="5 6" key="1">
    <citation type="submission" date="2017-09" db="EMBL/GenBank/DDBJ databases">
        <title>Genomics of the genus Arcobacter.</title>
        <authorList>
            <person name="Perez-Cataluna A."/>
            <person name="Figueras M.J."/>
            <person name="Salas-Masso N."/>
        </authorList>
    </citation>
    <scope>NUCLEOTIDE SEQUENCE [LARGE SCALE GENOMIC DNA]</scope>
    <source>
        <strain evidence="5 6">DSM 18005</strain>
    </source>
</reference>
<sequence>MTSLVKTSHGYYKLRLRVYKELVPYFNRQELNKSLKTKDIKKAKLKARKILNEYHTIKSYCELNKTSETFIIQLCKDFIENTLELNSINREVSKPHQYTYEEVIEDFCIYYNSKEISNETKQAVTSFLKTVYIHLIAPKSNVQDTTLKDLIKIKNLITNLPSRNYKQYKYKSIEELMKLDIPDNHKLSFGRVQTYIKYIKKFFKYCQSHKIITYNPAEYITMSSSLSPIDEREDYTKEEVSKLINIIESFEDDNKRVIYLTLIYTGMRLSELWKATIKSDNGIFYFDLTNKNLKLKTKSSYRVIPLHDELVRNDVHKKLSKALSTLKPSSISHYFTDYIKPKISSNNKKVLYSLRHTFATQLKYADVNPIVISELLGHSHEGMTMGRYANRYPINVLKDSIDKLEF</sequence>
<evidence type="ECO:0000256" key="3">
    <source>
        <dbReference type="ARBA" id="ARBA00023172"/>
    </source>
</evidence>